<feature type="coiled-coil region" evidence="1">
    <location>
        <begin position="511"/>
        <end position="553"/>
    </location>
</feature>
<dbReference type="SUPFAM" id="SSF56672">
    <property type="entry name" value="DNA/RNA polymerases"/>
    <property type="match status" value="1"/>
</dbReference>
<reference evidence="4 5" key="1">
    <citation type="submission" date="2024-02" db="EMBL/GenBank/DDBJ databases">
        <title>High-quality chromosome-scale genome assembly of Pensacola bahiagrass (Paspalum notatum Flugge var. saurae).</title>
        <authorList>
            <person name="Vega J.M."/>
            <person name="Podio M."/>
            <person name="Orjuela J."/>
            <person name="Siena L.A."/>
            <person name="Pessino S.C."/>
            <person name="Combes M.C."/>
            <person name="Mariac C."/>
            <person name="Albertini E."/>
            <person name="Pupilli F."/>
            <person name="Ortiz J.P.A."/>
            <person name="Leblanc O."/>
        </authorList>
    </citation>
    <scope>NUCLEOTIDE SEQUENCE [LARGE SCALE GENOMIC DNA]</scope>
    <source>
        <strain evidence="4">R1</strain>
        <tissue evidence="4">Leaf</tissue>
    </source>
</reference>
<keyword evidence="5" id="KW-1185">Reference proteome</keyword>
<dbReference type="Gene3D" id="3.60.10.10">
    <property type="entry name" value="Endonuclease/exonuclease/phosphatase"/>
    <property type="match status" value="1"/>
</dbReference>
<gene>
    <name evidence="4" type="ORF">U9M48_040913</name>
</gene>
<evidence type="ECO:0000256" key="2">
    <source>
        <dbReference type="SAM" id="MobiDB-lite"/>
    </source>
</evidence>
<dbReference type="InterPro" id="IPR000477">
    <property type="entry name" value="RT_dom"/>
</dbReference>
<feature type="region of interest" description="Disordered" evidence="2">
    <location>
        <begin position="243"/>
        <end position="315"/>
    </location>
</feature>
<accession>A0AAQ3XEQ1</accession>
<evidence type="ECO:0000259" key="3">
    <source>
        <dbReference type="PROSITE" id="PS50878"/>
    </source>
</evidence>
<keyword evidence="1" id="KW-0175">Coiled coil</keyword>
<evidence type="ECO:0000313" key="4">
    <source>
        <dbReference type="EMBL" id="WVZ95111.1"/>
    </source>
</evidence>
<dbReference type="CDD" id="cd01650">
    <property type="entry name" value="RT_nLTR_like"/>
    <property type="match status" value="1"/>
</dbReference>
<dbReference type="SUPFAM" id="SSF56219">
    <property type="entry name" value="DNase I-like"/>
    <property type="match status" value="1"/>
</dbReference>
<dbReference type="Pfam" id="PF03372">
    <property type="entry name" value="Exo_endo_phos"/>
    <property type="match status" value="1"/>
</dbReference>
<evidence type="ECO:0000256" key="1">
    <source>
        <dbReference type="SAM" id="Coils"/>
    </source>
</evidence>
<dbReference type="InterPro" id="IPR005135">
    <property type="entry name" value="Endo/exonuclease/phosphatase"/>
</dbReference>
<dbReference type="PROSITE" id="PS50878">
    <property type="entry name" value="RT_POL"/>
    <property type="match status" value="1"/>
</dbReference>
<dbReference type="Pfam" id="PF13966">
    <property type="entry name" value="zf-RVT"/>
    <property type="match status" value="1"/>
</dbReference>
<dbReference type="EMBL" id="CP144753">
    <property type="protein sequence ID" value="WVZ95111.1"/>
    <property type="molecule type" value="Genomic_DNA"/>
</dbReference>
<feature type="domain" description="Reverse transcriptase" evidence="3">
    <location>
        <begin position="723"/>
        <end position="1001"/>
    </location>
</feature>
<protein>
    <recommendedName>
        <fullName evidence="3">Reverse transcriptase domain-containing protein</fullName>
    </recommendedName>
</protein>
<evidence type="ECO:0000313" key="5">
    <source>
        <dbReference type="Proteomes" id="UP001341281"/>
    </source>
</evidence>
<dbReference type="InterPro" id="IPR036691">
    <property type="entry name" value="Endo/exonu/phosph_ase_sf"/>
</dbReference>
<dbReference type="InterPro" id="IPR026960">
    <property type="entry name" value="RVT-Znf"/>
</dbReference>
<dbReference type="InterPro" id="IPR043502">
    <property type="entry name" value="DNA/RNA_pol_sf"/>
</dbReference>
<dbReference type="PANTHER" id="PTHR19446">
    <property type="entry name" value="REVERSE TRANSCRIPTASES"/>
    <property type="match status" value="1"/>
</dbReference>
<organism evidence="4 5">
    <name type="scientific">Paspalum notatum var. saurae</name>
    <dbReference type="NCBI Taxonomy" id="547442"/>
    <lineage>
        <taxon>Eukaryota</taxon>
        <taxon>Viridiplantae</taxon>
        <taxon>Streptophyta</taxon>
        <taxon>Embryophyta</taxon>
        <taxon>Tracheophyta</taxon>
        <taxon>Spermatophyta</taxon>
        <taxon>Magnoliopsida</taxon>
        <taxon>Liliopsida</taxon>
        <taxon>Poales</taxon>
        <taxon>Poaceae</taxon>
        <taxon>PACMAD clade</taxon>
        <taxon>Panicoideae</taxon>
        <taxon>Andropogonodae</taxon>
        <taxon>Paspaleae</taxon>
        <taxon>Paspalinae</taxon>
        <taxon>Paspalum</taxon>
    </lineage>
</organism>
<dbReference type="GO" id="GO:0003824">
    <property type="term" value="F:catalytic activity"/>
    <property type="evidence" value="ECO:0007669"/>
    <property type="project" value="InterPro"/>
</dbReference>
<dbReference type="Proteomes" id="UP001341281">
    <property type="component" value="Chromosome 09"/>
</dbReference>
<sequence>MPQRTSQQYQVLRVDDQNCRQTLPGVQAVVLCDECGSEDHVTKACSPYKNLKFTAIPSGYAVDGLGFYSIPYVGKAQGDKTSTLAKITVVDGVMSTANVESELKRLVPGAWEWKVEDSGDSFTATFPSREELNRLIEWGPVVAKCVKATLTIEEKGGNYFRFEIPKVWVQFRGLPDDMLVNFNILWAVGSALGVSRKVDLKFTREHKIARIRVGCLDPNLIPEFLSMLIGEHVYDLQFRAEKNMDPENPSPIDMDLDPPREDGNDNSQEGNGDPALPPSDNSMGTDLGDSGSKHFVSSPISKDKTGKPVTSLWSSKRSAAVADQNSLERASKLKAKINLDGSPNEVYGPAQEDQKQRFLTELASLISKETVPMVIGGDFNILRSPHEKNKGQFKNRWPFLFNAVIDAYNLRELDLSGRQFTWANNLSNQTFEKLDRVLMTTEWESKYPRASVQALTREISDHTPLFLNSGDGDSISTHNDFKFELGWLLHDGFFDMVKEVWTSTSSGTTPMDRWQAKIRRLRQHLRGWAKNVRGAYKKEKKFLLDKLDELDKKSKHTHLDQNELNFKHALHEKVSQLLREEEIKWYQRAKVKNLLEGDANTKYFHLVANGKHRKTRIFGLEQEEGNIVGDVEIRKYITDYYKKLFGHPESSDVVLDENWTDDIPQVSQEENELITAPFTSEEVRAAIFQMEHNKAPGPDGFPPEFYQVFWNIIEPDLMALFEDFHRGSLALNRLNFGNITLIPKVGDANRIQQYRPICLLNVSFKIFTKVATNRLVKVAHKIIRPSQTAFLPGRNIMEGAVVLHETLHELHKKKLNGVIFKINFEKAYDKVRWDFLQQTMRMKGFSHTWCDWIRSFVQGGNVAINVNGQNGSFFQTMKGLRQGDPLSPILFNVVEDMLAIIINRAKVAGKVNGVIPHLMNDGLSILQYADDTVIFLDHNLEMARNMKALLCVFEKLFGLKINFYKSEIFCFGQAKECENDCSELFGCRVGTFPFRYLGLPMHYKKLRNSDWKTIEERFEQRLSGWKGKLLSVGGRLSTNVHVIILCDSKGVLKKLEYFRSRFFWQNDQHKKKYHLIRWDQIRQPKEQGDLGIIDLEIQNKCLLSKWLFKLANEEGTWQDLVRNKYLKGKPLGSRTKKPGISHFWAGLMEVKQTFLNLGSFVIGDGTQVRFWEDIWCGNCPLKFSYPSLFNIVRKKEATVAEVIGSSPLNVSFRRGLHGERLLAWQQLVGRVMNIELRGGKDVFRWDLNKSGVFSVSSMYKHLINNGLKVTQEIWQTKIPLKTKIFLWYIKRGVLLTKDNLARRNWLGHKGFPQHRAGYHLQQLIAFLLSCKQYAWT</sequence>
<proteinExistence type="predicted"/>
<name>A0AAQ3XEQ1_PASNO</name>
<dbReference type="Pfam" id="PF00078">
    <property type="entry name" value="RVT_1"/>
    <property type="match status" value="1"/>
</dbReference>